<dbReference type="NCBIfam" id="NF004282">
    <property type="entry name" value="PRK05691.1"/>
    <property type="match status" value="6"/>
</dbReference>
<evidence type="ECO:0000256" key="3">
    <source>
        <dbReference type="ARBA" id="ARBA00022553"/>
    </source>
</evidence>
<dbReference type="Pfam" id="PF00975">
    <property type="entry name" value="Thioesterase"/>
    <property type="match status" value="1"/>
</dbReference>
<keyword evidence="3" id="KW-0597">Phosphoprotein</keyword>
<feature type="domain" description="Carrier" evidence="6">
    <location>
        <begin position="5933"/>
        <end position="6008"/>
    </location>
</feature>
<dbReference type="PROSITE" id="PS00012">
    <property type="entry name" value="PHOSPHOPANTETHEINE"/>
    <property type="match status" value="3"/>
</dbReference>
<dbReference type="PROSITE" id="PS50075">
    <property type="entry name" value="CARRIER"/>
    <property type="match status" value="6"/>
</dbReference>
<name>A0ABW7K7A4_9NOCA</name>
<dbReference type="InterPro" id="IPR020806">
    <property type="entry name" value="PKS_PP-bd"/>
</dbReference>
<dbReference type="NCBIfam" id="TIGR01720">
    <property type="entry name" value="NRPS-para261"/>
    <property type="match status" value="1"/>
</dbReference>
<evidence type="ECO:0000256" key="1">
    <source>
        <dbReference type="ARBA" id="ARBA00001957"/>
    </source>
</evidence>
<protein>
    <submittedName>
        <fullName evidence="7">Non-ribosomal peptide synthase/polyketide synthase</fullName>
    </submittedName>
</protein>
<reference evidence="7 8" key="1">
    <citation type="submission" date="2024-10" db="EMBL/GenBank/DDBJ databases">
        <authorList>
            <person name="Riesco R."/>
        </authorList>
    </citation>
    <scope>NUCLEOTIDE SEQUENCE [LARGE SCALE GENOMIC DNA]</scope>
    <source>
        <strain evidence="7 8">NCIMB 15450</strain>
    </source>
</reference>
<dbReference type="PANTHER" id="PTHR45527">
    <property type="entry name" value="NONRIBOSOMAL PEPTIDE SYNTHETASE"/>
    <property type="match status" value="1"/>
</dbReference>
<dbReference type="EMBL" id="JBIMSN010000071">
    <property type="protein sequence ID" value="MFH5230258.1"/>
    <property type="molecule type" value="Genomic_DNA"/>
</dbReference>
<dbReference type="Gene3D" id="3.30.559.10">
    <property type="entry name" value="Chloramphenicol acetyltransferase-like domain"/>
    <property type="match status" value="7"/>
</dbReference>
<dbReference type="InterPro" id="IPR009081">
    <property type="entry name" value="PP-bd_ACP"/>
</dbReference>
<comment type="cofactor">
    <cofactor evidence="1">
        <name>pantetheine 4'-phosphate</name>
        <dbReference type="ChEBI" id="CHEBI:47942"/>
    </cofactor>
</comment>
<dbReference type="InterPro" id="IPR010060">
    <property type="entry name" value="NRPS_synth"/>
</dbReference>
<dbReference type="Pfam" id="PF00501">
    <property type="entry name" value="AMP-binding"/>
    <property type="match status" value="6"/>
</dbReference>
<dbReference type="SUPFAM" id="SSF53474">
    <property type="entry name" value="alpha/beta-Hydrolases"/>
    <property type="match status" value="1"/>
</dbReference>
<keyword evidence="2" id="KW-0596">Phosphopantetheine</keyword>
<organism evidence="7 8">
    <name type="scientific">Antrihabitans spumae</name>
    <dbReference type="NCBI Taxonomy" id="3373370"/>
    <lineage>
        <taxon>Bacteria</taxon>
        <taxon>Bacillati</taxon>
        <taxon>Actinomycetota</taxon>
        <taxon>Actinomycetes</taxon>
        <taxon>Mycobacteriales</taxon>
        <taxon>Nocardiaceae</taxon>
        <taxon>Antrihabitans</taxon>
    </lineage>
</organism>
<dbReference type="InterPro" id="IPR001242">
    <property type="entry name" value="Condensation_dom"/>
</dbReference>
<evidence type="ECO:0000313" key="7">
    <source>
        <dbReference type="EMBL" id="MFH5230258.1"/>
    </source>
</evidence>
<dbReference type="SMART" id="SM00824">
    <property type="entry name" value="PKS_TE"/>
    <property type="match status" value="1"/>
</dbReference>
<dbReference type="SUPFAM" id="SSF47336">
    <property type="entry name" value="ACP-like"/>
    <property type="match status" value="6"/>
</dbReference>
<dbReference type="InterPro" id="IPR020845">
    <property type="entry name" value="AMP-binding_CS"/>
</dbReference>
<sequence length="7338" mass="786591">MITGRAPIPSDAFPLSSAQRRMWFAQQLAPEVPICIAQYVDLYGDLDFERLRRITFEVAHEFGSPFLRVVEVDGEPYQYVDHDAKDRILLHDFRDEADPMAAARKWIDDDYLKPVDFERDLLILNTVLRVGERHYLWYSRIHHIALDGFGAVTMLNRIAGQYTAEVEQTELKVAPAADLRTLYDLDLEYRSSSRFEKDRTYWAGRVEGLEDGSTLARRVGEPTAHVSLESAALPDDVVTRLESSDSSAAVVVAAFATYLSRLTGKQSVLINLPVLARGTALLRRSGGMLVNMAPLNISVEPDDTVAELVARVQLELTGALRHQKCSLEDIRRDAGVRIGERRFTGPMINVMLFHQEVRLGDVVGEYNIVTSGPVDDLLVNVYQSGTPSKTFIDFRANPNSYDDDELRTHHRAFVELFHEFVEADTATSLATIHRATAETGDLLRRDNDRLAFWRRELAGAPELLELPADRARPVSQSHDIGYTDADIPGKVGYALSRLADDCETTVSAVVRAALALLLARLSGTSDIAIALRPNEPSSNPVVSRTLIEAAEPFSDLLGRVDAAGAVAAAHGGVPVDDLLTELGVARNEAFAPFAQVLLEVFDDAGVEPVEHRDHFDLQVAVFESRCAHCSAESLKVQARYATDLFDETTVSALLQRLVRVLGVVTSQPKVAVGDIAVVTIEESEALVPAYRPAVESEFLPTILSAAARLIPESIAIEYGDRTVSYSKLDEWSSRLARVLIAAGIGPETYVALALPRSIESVVAVWAVAKSGAAFVPVDPNYPRTRIDYMIEDCGAAVGLTVSRHVAALPTSTKWLLLDDPQVADGMANGPVTDAERCRPLRLENPAYLIYTSGSTGLPKGVATAHASIANIVAEQRVRVHPTGMSRVSAFSSTSFDASIFEQLLAFGSGSRLVIIPPSVYGGDELRNVLRTKRVTHAFFPPAALGSLDPAGLEALEVITVAGEACPPELAARWAPGRRLYNAYGPTETTIVVNISDPLVEGETINIGSILPGVREVVLDDKLRPVPVGAVGELYIAGRGVARGYHGRAGLTATRFMADPYGEPGDRMYRTGDLVRWIGPVSAPKIEYVGRSDFQVKVRGFRIELGEIDAALTAHPAVSFAVTAGHAAPSGETVLVAYVVAENGATIASDGLKAFAGERLPSYMVPQTIIVLDKIPLTPVGKLDRAALPTPDFTANADTYREPTTAAEQVVVEIFAELLGLERVGVDDGFFDLGGNSLVASRVIARINAALGTNAGVRELFDAPTAALLADRVQQSSGPARPVLLAREHTDRVAVSAAQQRMWLVNQMDPTAATYNIAMSIRLTGALDIDALSAAVADVVERHESLRTIYPGTGDGPIAHILGADAFSFDTQVTLATEADLPVRLNEFASAGFDVSRELPMRTAVFALAADVHVVAFVVHHIAADGASMAPLARDVMTSYIARSHGDNAQWSALPVQYADYALWQQELLGDPTDADSVARTQLDYWTTALAEVPEVSALPTDRQRLPGRSARGDVVRFAIPAELRGTLTDLARRHDATLFMVLHAALAVVLGRLSGARDITVGTPVAGRGDGLLDDLVGMFVNTVVLRTELDPTASFDDLVRQAREVDLNAFSNADLPFDVLVNAVRPQRTPTHTPLFQVMLAYQNNTAAHLELPGLTIDVDEVDTGTSKFDLHLMLTEDPEQTGEPIDAVLTYATDIFDESTVTAFAQRYLAVLGDVASSAATPIGDLEILGSTELALLATWNATTVEVADEMLLDRFAAQAALTPDAVALEFGDRTMTYAEFSAEVNALARHLIGVGIGPESIVGLAMRRSVDLVVGMYAVVAAGAAYLPIDLDHPAERTDYVIDSARPAAVLTTAAERSELAIAAPVFVIDSLDLTAYATTPIEQRERTATLGPDNTAYVIYTSGSTGRPKGVAVTHRAIVNRLRWMQAEYGLTESDAVLQKTPSTFDVSVWEFFWPLQIGARLVVAAPDGHRDPAYLADIIGRREITVAHFVPSLLAVFTAAADRDRCAPLRMVFCSGEALPAPTATAFLALSSAQLHNLYGPTEAAVDVTYWEFVDTDETTVPIGAPVWNTQLHVLDSRLRLVPPGAVGELYLAGTQLARGYAGRGGLTADRFVASPFESGARMYRTGDLVAWRADGNLTYLGRSDFQVKLRGLRIELGEIEQALLEDSSVAQAAVVLKHSDTVGDVLVGYVVAASAAGVDTMGLSARIARRLPAYMVPTQLAVLDEFPLSANGKLDRNRLPMPEFDLPVVDYVAPRTAAEAVVAGVFADMLGVERVGIDDNFFALGGNSLVAMRMAARIGAALDTEVAVRELFDAPTVAQLVELLDSTAADKAGRPQIVAASRDGELPLSPAQQRMWFINQFDTNSSAYNLAFSLRLTGALDIDALQAASADVVARHESLRTRYPLGAGGPVQVIEQAVELPLETIEIADDAELTDRIQQVVAAGFDVATEVPIRTRLFRLGTADHVLTVVVQHISADGFSMAPLARDFMVAYQHRVGGTAPDWAPLEFQYADYALWQRDVLGAESDPNSLAGRQREYWETTLAGVPDLLELPTDRPRPAQRSGAGAVVDFEIAPELHAALMRLARDNGSSMFMVVHAALAIVASRLSGSDDIVIGTPVAGRGIREVDDVVGMFVNTLALRTAVRDDERFADLLRSVRSTDLAAFANSDVPFERVVELLDPVRSAAFTPLFQIMLEFRDIPRPDVELPGLSVALVEADAALAHFDLMLSLSETFDADGTAAGVRGGIRYATDLFDASTAQTFAERFVRVLDAIAADSAAVVGDIPIASTSELSEFAPAYGLPSLRAQLWPEIMADAVAMRGSAIAVRSNGRSLTYDEIDAWSNRLARVLIARNVGPESFVALAITRSVESVATVWAVAKAGAAFVPVDPNYPIERITYMLDDCAATLGITTGNQIGKVAAAQVPWLQLDSEEARDEIAAQSAAPITNVDRTAPLRIEHPAYVIYTSGSTGRPKGVVVTHTGLANLTSEVREHFSITPASNVSHLASPSFDASVFEQTIAFSGGATLVIVPPEVYGGAELARLLVAEDVTHTFITPSALASIDPADLVSLNTIVVAGEASPPELIARWAPGRLVFNGYGPSEATIASSISAPLQPHGVIDIGSPATGFRQVVLDTRLRPVPVGVVGELYVAGPGLARGYHGRSALTAARFVADPFGEPGERLYRTGDLGRWTHTGVVEYVGRSDFQVKVRGFRIELGEIDAALSQSDDVSFAVTLGHEAPSGETVLVSYVVPEAGRAIDINGLKDAVARLLPSYMVPSVITVLAAVPLTPVGKLDRSALPVPDFAASVDSYREPATAAETIVAQIFADLLGVERVGADDSFFERGGNSLLATRVVARVNAALGSAIGVKTLFDTPTVAAIAARAQERDGAATRPALQTRERTAAGPLSWAQQRMWFVNQFDTASSAYNIPLAIRITGALDVEALRAAMSDVVGRHEALRTIYPSGADGPVAQVLDASVELVVETRSVAENDVVAEVTRFVAAGFDVTTQLPDRFGLFDIGENDHVVAVAVHHIAADGASMAPLARDVVTAYAARSNAVDPSWEPLAVQYSDYALWQRELLGDASDPTSLSAAQANFWTDALADLPESLALPTDRARPARLSLHGDVVRFELTPAQHAGLVDLARAHDATIFMAVHAALSVLLARLSNTADIAIGTPVAGRGEEALDDLVGMFVNTIVLRTRPDAGLTFAEHLRRTREFDVAAFGNTDLPFESLVDTLAPTRATDRSPLFGVLLEFGNHGGAQVELDGLGIEAFEPSLAVAKFDLQLSISERSGGGLDAAFTYATDLFDHATVQSFADRLTWIVNQVVAEPNTTLGDIDLLTAAEQQTILTEWNHVGADVEAVTLVDLFDRSAALRPIAVAVTAGDRTLTYAELSGRANQLARLLIARGAGPETLVAVALPRSAELVVALLAVLKSGAGYLPVDVTYPADRLAFMFADAAPVCVLTMDSESAGVPETEVPVVSLDSATIVDQIDSFSTAPITDAERRAVLRPDATAYVIYTSGSTGRPKGVLIPHANVVTLLTNTAVQLAFDERDVWTMFHSYAFDFSVWELWGPLAYGGRLVVVDYHTARSPEAFLELLRHEQVTVLNQTPTAFYQLAAVETAGTQTVLPLRLVIFGGEALDLAELERWYTHHSDNAPLLVNMYGITETTVHVTALELDREFARNASASVIGQAIPGLSTYILDSRMRPAPIGVTGDLYVSGAQLARGYLGRTDLTSSRFVANPFGTKGERMYRTGDLARWNRDGLLEYLGRSDFQVQLRGFRIELGEIEAALTRFPGVARAVVKHHVADGRTPERLVGYVVPQSNCTIDIEEALEFVGQQLAAYMVPATLLVLDELPVTSTGKLDRKALPNPDFSSRSVESRTPANQLEQTLAQLFAEVLGLESVGVDDSFFALGGDSIMSIQLVSRAKAAGVQFAPRDVFERKTVARLATVAQFGSSATPVLEELAGGGIGDLPSTPIVRWMHNRGGTFDRYSQAALLTLPVGIDANNLIGAVAAVVDHHDMLRSRLFEGALSVGEVGSIDAADIVRRVAVESVADSDEFFAFAGSELDAAADRLDPPSGIVLQLVWFDAARGAGRLLIVAHHIAIDGVSWRILVPDLATAWAQLSQGAEPQLAPVGTSMRRWAHGLLDEAPKRRGELAHWVRTLSVDEQPIGWRALDPSIDVNATVQTVSVALPADVTDLVSSSLPAAFHGSINDGLVAGLALALTKWRRSRGSDISSELISLEGHGREESAVDGADLARTIGWFTTIFPVRLDVAALDVDDALRGGPSAGALVKTVKEHLAAIPDHGIGFGMLAYLDPESAAVLAELPTPQISFNYLGRFTSAVESAPEFGWLPVEGFDRGSASNPEMPAAAALDINAVTRDTERGAELHASWSFPSGVLAAEDVEELAALWVTAMTALARHAAQPDSGGLTPSDLHLVNLDQAAIERLEERYPALESVWSTSPLQSGLLFHSLLSADDLSNPAYMVQLRLELRGAVDADQMRRAGQTLLDRHANLRTAFVADEAGHHLQVVVRQVELPWRSVDLSTVAASERAAALQSELAADVTDGFDTTAAPLLRMCLYTLGDGEFTLSITNHHILLDGWSMPLLMKELIVLYATDSVTTELPSPRSYSEYLAWLGAQDADEARARWTKALHGTEDPTLLAGVVAAESSAPSKDLVLDLGTDLTAELQRIAADRGITLNTMIQTAWGIVLGALTSRRDVVFGTTVSGRPPQLAGIESMIGLFINTIPVRITLDPSESLGRLLDRIAGEQAGLLDSHHVGLTEIQQAVGLGASFDTLSVFESYPVDAAGMSDDTDIAGMRIVDVAGTDAAHYPLSVVAYLDDELHLKMKYLPDLFDADAVEAIAARVQRVLAAMVADQNLPLVRLSVLSDNETRLLAPVRGAAGGTVRTLPQLLADTAAAVPDSIAIRYNGRSVTYRELDAESNRVARVLIDEGVGPETFVAVALSRSIDSIVSIWAVAKSGAAFVPVDPNYPTDRVDFMLADSGATVGLTTRTFVYDLPGGMPGDPGTVRWLVLDEAGTERRIVGKPADPISDTDRTLPVHLAHPAYLIYTSGSTGKPKGVVTTHASLENFALDQIARFDLTAAARVSHFSSPSFDASIFEYLLAFSSGAALVIVPPTIYGGDELAELFAAEGVTHCFATPAALSSVHPHGLDALQYLLVGGEAVSRELTSIWAPGRNFVNVYGPTETTIAATMSMPLAVDGPVTIGSPVSGASAVVLDAQLRPVPVGVAGELYLAGIGLARGYHDRRGMSASRFVADPYGAPGTRMYRTGDLVRWATDDSGRLTIDYIGRSDFQVKVRGFRIELGEIDTQLTNHPDVYFAVTVGHRAPSGETVLASYVLEAEGSTIDTRELRDHLAKHVPAHMVPSWIAVLDEVPLTPVGKLDRRGLPIPDFSRDGVDYCAPETNLEVAVAAVFADVLGLDKVSIDDSFFDIGGNSLVATRVISRLNAELGISVGVRAVFEAPTVRRLAERVSSETTSPTSRAALVRQERPDIIPVSVPQQRMWFINQFDPTSAAYNIPMAIRLSGRLDRSALVAAVRDVIERHEILRTVFPDTAAGPSQQILDADQVVVDLTRVAVDESELLGRITALVSLGFDVTRDVPVRAGLFALGEDEHIVAFAVHHIAADGASMAPLARDIVAAYVARSAGMAPQWSPLAVQYADYSLWQREILGSETDAASLVSTQLDYWRTQLAGAPDVLALPTDRPRPVQQSFAGSVVRFDIGAELHRALTSLSRHNDATMFMTCHAALAVLLARLSGTQDISIGTPIAGRGERELDDLVGMFVNTLVLRTRIDSSASFADLLASHRETDLTAFTNADVPFERLVDVLQPTRSTAYSPLFQVSIEFQNNERPHLELPGLRVEGLDLAPSVSNFDLELILAESTGEDGGPGGIEAAFTFATDLFDAQTVTAFAERFVRILTAATEAATLPVGDIDLMTSAEVAELVPALGNLSVQPRLWPEILAGAAATSRRAVALRCEGRSVSYRELDEWSNRLARVLIAAGVGPESVVALALPRSIESVSAVWAVAKTGAAFVPVDPTYPADRITYMLGDCRSGIGLTTAAVRDGLPDSVAWTVLDDPETEAQLRNTSSATLRDAERTATLRLDHPAYVIYTSGSTGRPKGVVVTHAGLANLAEEERMALALTPESVVSHHASPSFDAAVFEQIMAFCAGATLVIVPPTIYGGDDLADLVAREHVTHMFITPTVLATLDPADIGAVETLLVAGEACPRELVDRWSPTTRMINAYGPTESTIMATLSQPMTSAAAITIGRPSRGFHVAVLDTRLQPVPVGVAGELYVAGPGLARGYHDRPALTSSRFVADPFGLPGARMYATGDVVRWIATPSGTEIEYVGRSDFQLKVRGFRIEVAEIDTVLSSHASVSFATTLGHTAPSGETVLVSYVLLDGSAENADTTSQLREFAAERLPSYMVPTAVVAIDEVPLTPVGKLDTRALPAPDLTSTTHEYRAPSNETETAIVEVFAEFLGIARVGVDDNFFDIGGTSIMATKVLPALRDRLNRQIPLQAIFVQSTAADLAAHLATTTDAIDSIDEALRVLVQLKTGGTKPALFCVHPAVGLSWGYARLAHQLGDDRPVYGLQLPALSGEPKFESIPDLARRYVEEVRAVQPQGPYHLLGWSLGGAIAHEMAVELRAAGEEVQTLALMDSHLAGPDGFDETERPGLSLKEMVRHLGVELNGYSGVAELTFEQAIELIDESLGHQTGLTPTHLKRINAGFENVASLMNDFTPDVFDGDALFFTAANSSRGSELVGEWDRAVGGQIVEHAVDCEHHEMIAGEAVDVISEVLQSYIER</sequence>
<dbReference type="RefSeq" id="WP_395127731.1">
    <property type="nucleotide sequence ID" value="NZ_JBIMSN010000071.1"/>
</dbReference>
<keyword evidence="5" id="KW-0045">Antibiotic biosynthesis</keyword>
<dbReference type="InterPro" id="IPR001031">
    <property type="entry name" value="Thioesterase"/>
</dbReference>
<dbReference type="SMART" id="SM00823">
    <property type="entry name" value="PKS_PP"/>
    <property type="match status" value="6"/>
</dbReference>
<dbReference type="CDD" id="cd17646">
    <property type="entry name" value="A_NRPS_AB3403-like"/>
    <property type="match status" value="1"/>
</dbReference>
<proteinExistence type="predicted"/>
<dbReference type="Gene3D" id="3.30.300.30">
    <property type="match status" value="6"/>
</dbReference>
<evidence type="ECO:0000256" key="2">
    <source>
        <dbReference type="ARBA" id="ARBA00022450"/>
    </source>
</evidence>
<feature type="domain" description="Carrier" evidence="6">
    <location>
        <begin position="4388"/>
        <end position="4462"/>
    </location>
</feature>
<dbReference type="Proteomes" id="UP001609219">
    <property type="component" value="Unassembled WGS sequence"/>
</dbReference>
<dbReference type="Gene3D" id="2.30.38.10">
    <property type="entry name" value="Luciferase, Domain 3"/>
    <property type="match status" value="5"/>
</dbReference>
<dbReference type="InterPro" id="IPR010071">
    <property type="entry name" value="AA_adenyl_dom"/>
</dbReference>
<evidence type="ECO:0000259" key="6">
    <source>
        <dbReference type="PROSITE" id="PS50075"/>
    </source>
</evidence>
<dbReference type="InterPro" id="IPR045851">
    <property type="entry name" value="AMP-bd_C_sf"/>
</dbReference>
<dbReference type="InterPro" id="IPR006162">
    <property type="entry name" value="Ppantetheine_attach_site"/>
</dbReference>
<keyword evidence="4" id="KW-0677">Repeat</keyword>
<dbReference type="InterPro" id="IPR029058">
    <property type="entry name" value="AB_hydrolase_fold"/>
</dbReference>
<dbReference type="SUPFAM" id="SSF56801">
    <property type="entry name" value="Acetyl-CoA synthetase-like"/>
    <property type="match status" value="6"/>
</dbReference>
<dbReference type="Gene3D" id="3.30.559.30">
    <property type="entry name" value="Nonribosomal peptide synthetase, condensation domain"/>
    <property type="match status" value="8"/>
</dbReference>
<comment type="caution">
    <text evidence="7">The sequence shown here is derived from an EMBL/GenBank/DDBJ whole genome shotgun (WGS) entry which is preliminary data.</text>
</comment>
<dbReference type="InterPro" id="IPR023213">
    <property type="entry name" value="CAT-like_dom_sf"/>
</dbReference>
<dbReference type="Gene3D" id="1.10.1200.10">
    <property type="entry name" value="ACP-like"/>
    <property type="match status" value="5"/>
</dbReference>
<feature type="domain" description="Carrier" evidence="6">
    <location>
        <begin position="6996"/>
        <end position="7071"/>
    </location>
</feature>
<dbReference type="CDD" id="cd19543">
    <property type="entry name" value="DCL_NRPS"/>
    <property type="match status" value="1"/>
</dbReference>
<dbReference type="NCBIfam" id="NF003417">
    <property type="entry name" value="PRK04813.1"/>
    <property type="match status" value="6"/>
</dbReference>
<dbReference type="InterPro" id="IPR025110">
    <property type="entry name" value="AMP-bd_C"/>
</dbReference>
<evidence type="ECO:0000313" key="8">
    <source>
        <dbReference type="Proteomes" id="UP001609219"/>
    </source>
</evidence>
<dbReference type="InterPro" id="IPR000873">
    <property type="entry name" value="AMP-dep_synth/lig_dom"/>
</dbReference>
<evidence type="ECO:0000256" key="4">
    <source>
        <dbReference type="ARBA" id="ARBA00022737"/>
    </source>
</evidence>
<dbReference type="CDD" id="cd19540">
    <property type="entry name" value="LCL_NRPS-like"/>
    <property type="match status" value="4"/>
</dbReference>
<dbReference type="PANTHER" id="PTHR45527:SF1">
    <property type="entry name" value="FATTY ACID SYNTHASE"/>
    <property type="match status" value="1"/>
</dbReference>
<evidence type="ECO:0000256" key="5">
    <source>
        <dbReference type="ARBA" id="ARBA00023194"/>
    </source>
</evidence>
<dbReference type="NCBIfam" id="TIGR01733">
    <property type="entry name" value="AA-adenyl-dom"/>
    <property type="match status" value="6"/>
</dbReference>
<feature type="domain" description="Carrier" evidence="6">
    <location>
        <begin position="2259"/>
        <end position="2334"/>
    </location>
</feature>
<dbReference type="Pfam" id="PF00550">
    <property type="entry name" value="PP-binding"/>
    <property type="match status" value="6"/>
</dbReference>
<dbReference type="PROSITE" id="PS00455">
    <property type="entry name" value="AMP_BINDING"/>
    <property type="match status" value="6"/>
</dbReference>
<feature type="domain" description="Carrier" evidence="6">
    <location>
        <begin position="3317"/>
        <end position="3392"/>
    </location>
</feature>
<keyword evidence="8" id="KW-1185">Reference proteome</keyword>
<dbReference type="Pfam" id="PF13193">
    <property type="entry name" value="AMP-binding_C"/>
    <property type="match status" value="6"/>
</dbReference>
<dbReference type="CDD" id="cd17643">
    <property type="entry name" value="A_NRPS_Cytc1-like"/>
    <property type="match status" value="1"/>
</dbReference>
<gene>
    <name evidence="7" type="ORF">ACHIRB_16975</name>
</gene>
<accession>A0ABW7K7A4</accession>
<feature type="domain" description="Carrier" evidence="6">
    <location>
        <begin position="1201"/>
        <end position="1276"/>
    </location>
</feature>
<dbReference type="Pfam" id="PF00668">
    <property type="entry name" value="Condensation"/>
    <property type="match status" value="8"/>
</dbReference>
<dbReference type="SMART" id="SM01294">
    <property type="entry name" value="PKS_PP_betabranch"/>
    <property type="match status" value="1"/>
</dbReference>
<dbReference type="InterPro" id="IPR042099">
    <property type="entry name" value="ANL_N_sf"/>
</dbReference>
<dbReference type="Gene3D" id="3.40.50.1820">
    <property type="entry name" value="alpha/beta hydrolase"/>
    <property type="match status" value="1"/>
</dbReference>
<dbReference type="SUPFAM" id="SSF52777">
    <property type="entry name" value="CoA-dependent acyltransferases"/>
    <property type="match status" value="15"/>
</dbReference>
<dbReference type="Gene3D" id="3.40.50.12780">
    <property type="entry name" value="N-terminal domain of ligase-like"/>
    <property type="match status" value="1"/>
</dbReference>
<dbReference type="Gene3D" id="3.40.50.980">
    <property type="match status" value="10"/>
</dbReference>
<dbReference type="InterPro" id="IPR020802">
    <property type="entry name" value="TesA-like"/>
</dbReference>
<dbReference type="InterPro" id="IPR036736">
    <property type="entry name" value="ACP-like_sf"/>
</dbReference>